<reference evidence="1 2" key="1">
    <citation type="submission" date="2019-12" db="EMBL/GenBank/DDBJ databases">
        <title>Shinella granuli gen. nov., sp. nov., and proposal of the reclassification of Zoogloea ramigera ATCC 19623 as Shinella zoogloeoides sp. nov.</title>
        <authorList>
            <person name="Gao J."/>
        </authorList>
    </citation>
    <scope>NUCLEOTIDE SEQUENCE [LARGE SCALE GENOMIC DNA]</scope>
    <source>
        <strain evidence="1 2">DSM 287</strain>
    </source>
</reference>
<evidence type="ECO:0000313" key="1">
    <source>
        <dbReference type="EMBL" id="MXN99417.1"/>
    </source>
</evidence>
<proteinExistence type="predicted"/>
<dbReference type="AlphaFoldDB" id="A0A6N8TDX4"/>
<protein>
    <submittedName>
        <fullName evidence="1">Uncharacterized protein</fullName>
    </submittedName>
</protein>
<comment type="caution">
    <text evidence="1">The sequence shown here is derived from an EMBL/GenBank/DDBJ whole genome shotgun (WGS) entry which is preliminary data.</text>
</comment>
<name>A0A6N8TDX4_SHIZO</name>
<dbReference type="EMBL" id="WUML01000002">
    <property type="protein sequence ID" value="MXN99417.1"/>
    <property type="molecule type" value="Genomic_DNA"/>
</dbReference>
<accession>A0A6N8TDX4</accession>
<gene>
    <name evidence="1" type="ORF">GR156_03840</name>
</gene>
<dbReference type="Proteomes" id="UP000440304">
    <property type="component" value="Unassembled WGS sequence"/>
</dbReference>
<organism evidence="1 2">
    <name type="scientific">Shinella zoogloeoides</name>
    <name type="common">Crabtreella saccharophila</name>
    <dbReference type="NCBI Taxonomy" id="352475"/>
    <lineage>
        <taxon>Bacteria</taxon>
        <taxon>Pseudomonadati</taxon>
        <taxon>Pseudomonadota</taxon>
        <taxon>Alphaproteobacteria</taxon>
        <taxon>Hyphomicrobiales</taxon>
        <taxon>Rhizobiaceae</taxon>
        <taxon>Shinella</taxon>
    </lineage>
</organism>
<dbReference type="RefSeq" id="WP_160784826.1">
    <property type="nucleotide sequence ID" value="NZ_CP086610.1"/>
</dbReference>
<evidence type="ECO:0000313" key="2">
    <source>
        <dbReference type="Proteomes" id="UP000440304"/>
    </source>
</evidence>
<sequence>MFKWLKRAIAEWLCPEIFHEHRTMKIEFARLVDAYWWLGEFPEAAATLRWLLDNHQDWHGLVDLETRKKRAYHWRQDISSFREQLRRGEHLKVFGPAPSAIGGGE</sequence>